<dbReference type="PANTHER" id="PTHR30294:SF29">
    <property type="entry name" value="MULTIDRUG ABC TRANSPORTER PERMEASE YBHS-RELATED"/>
    <property type="match status" value="1"/>
</dbReference>
<feature type="transmembrane region" description="Helical" evidence="6">
    <location>
        <begin position="201"/>
        <end position="222"/>
    </location>
</feature>
<keyword evidence="2" id="KW-1003">Cell membrane</keyword>
<name>A0AAX3EMP1_PAEUR</name>
<proteinExistence type="predicted"/>
<evidence type="ECO:0000313" key="8">
    <source>
        <dbReference type="EMBL" id="UYV99410.1"/>
    </source>
</evidence>
<dbReference type="Pfam" id="PF12698">
    <property type="entry name" value="ABC2_membrane_3"/>
    <property type="match status" value="1"/>
</dbReference>
<dbReference type="AlphaFoldDB" id="A0AAX3EMP1"/>
<evidence type="ECO:0000313" key="9">
    <source>
        <dbReference type="Proteomes" id="UP001163293"/>
    </source>
</evidence>
<feature type="domain" description="ABC-2 type transporter transmembrane" evidence="7">
    <location>
        <begin position="19"/>
        <end position="380"/>
    </location>
</feature>
<dbReference type="RefSeq" id="WP_242703084.1">
    <property type="nucleotide sequence ID" value="NZ_CP014574.1"/>
</dbReference>
<feature type="transmembrane region" description="Helical" evidence="6">
    <location>
        <begin position="243"/>
        <end position="271"/>
    </location>
</feature>
<dbReference type="GO" id="GO:0140359">
    <property type="term" value="F:ABC-type transporter activity"/>
    <property type="evidence" value="ECO:0007669"/>
    <property type="project" value="InterPro"/>
</dbReference>
<keyword evidence="9" id="KW-1185">Reference proteome</keyword>
<evidence type="ECO:0000256" key="4">
    <source>
        <dbReference type="ARBA" id="ARBA00022989"/>
    </source>
</evidence>
<evidence type="ECO:0000256" key="3">
    <source>
        <dbReference type="ARBA" id="ARBA00022692"/>
    </source>
</evidence>
<dbReference type="GO" id="GO:0005886">
    <property type="term" value="C:plasma membrane"/>
    <property type="evidence" value="ECO:0007669"/>
    <property type="project" value="UniProtKB-SubCell"/>
</dbReference>
<dbReference type="InterPro" id="IPR013525">
    <property type="entry name" value="ABC2_TM"/>
</dbReference>
<feature type="transmembrane region" description="Helical" evidence="6">
    <location>
        <begin position="313"/>
        <end position="338"/>
    </location>
</feature>
<dbReference type="EMBL" id="CP101185">
    <property type="protein sequence ID" value="UYV99410.1"/>
    <property type="molecule type" value="Genomic_DNA"/>
</dbReference>
<gene>
    <name evidence="8" type="ORF">NL394_09515</name>
</gene>
<dbReference type="Proteomes" id="UP001163293">
    <property type="component" value="Chromosome"/>
</dbReference>
<evidence type="ECO:0000256" key="5">
    <source>
        <dbReference type="ARBA" id="ARBA00023136"/>
    </source>
</evidence>
<evidence type="ECO:0000256" key="2">
    <source>
        <dbReference type="ARBA" id="ARBA00022475"/>
    </source>
</evidence>
<keyword evidence="3 6" id="KW-0812">Transmembrane</keyword>
<reference evidence="8" key="1">
    <citation type="submission" date="2022-07" db="EMBL/GenBank/DDBJ databases">
        <authorList>
            <person name="Wu T."/>
        </authorList>
    </citation>
    <scope>NUCLEOTIDE SEQUENCE</scope>
    <source>
        <strain evidence="8">SD-1</strain>
    </source>
</reference>
<evidence type="ECO:0000259" key="7">
    <source>
        <dbReference type="Pfam" id="PF12698"/>
    </source>
</evidence>
<dbReference type="Gene3D" id="3.40.1710.10">
    <property type="entry name" value="abc type-2 transporter like domain"/>
    <property type="match status" value="1"/>
</dbReference>
<dbReference type="PANTHER" id="PTHR30294">
    <property type="entry name" value="MEMBRANE COMPONENT OF ABC TRANSPORTER YHHJ-RELATED"/>
    <property type="match status" value="1"/>
</dbReference>
<comment type="subcellular location">
    <subcellularLocation>
        <location evidence="1">Cell membrane</location>
        <topology evidence="1">Multi-pass membrane protein</topology>
    </subcellularLocation>
</comment>
<protein>
    <submittedName>
        <fullName evidence="8">ABC transporter permease</fullName>
    </submittedName>
</protein>
<feature type="transmembrane region" description="Helical" evidence="6">
    <location>
        <begin position="358"/>
        <end position="380"/>
    </location>
</feature>
<accession>A0AAX3EMP1</accession>
<feature type="transmembrane region" description="Helical" evidence="6">
    <location>
        <begin position="21"/>
        <end position="40"/>
    </location>
</feature>
<organism evidence="8 9">
    <name type="scientific">Paenarthrobacter ureafaciens</name>
    <dbReference type="NCBI Taxonomy" id="37931"/>
    <lineage>
        <taxon>Bacteria</taxon>
        <taxon>Bacillati</taxon>
        <taxon>Actinomycetota</taxon>
        <taxon>Actinomycetes</taxon>
        <taxon>Micrococcales</taxon>
        <taxon>Micrococcaceae</taxon>
        <taxon>Paenarthrobacter</taxon>
    </lineage>
</organism>
<keyword evidence="4 6" id="KW-1133">Transmembrane helix</keyword>
<keyword evidence="5 6" id="KW-0472">Membrane</keyword>
<dbReference type="GeneID" id="79885040"/>
<sequence>MNALTALVANDLKQRLRDKSVLIFGLLVPLALMTVLNLAFGGLGDDGPALKPVTVIAGVEDEGPLGDVVLESLVSSPALEVSVQRVAPGDVARTTLDGGSSLGIVIPQGFTESLTTGSAATLQLTRGSSPSLETDVLISVVKEIVKELHAASLTGAAGRIAGLSPAAASDIARSTAAALPLMALKEATAPTEQLPLRASLVAGQTGLFLLFTVGFGVVGLLVEKEQGTFARIRSVAVPPWTITASKAVVGFLLGAAASTVLLTSGMVFFGVAFGSPVVVGLLVMSAAAAATSLTFIVVRLVRSAEQANVAQSIIAMVLGIAGGAFFPLQSTGFLATVLELNPVGAFIRGLGISAGGGGIGDVLGPLGVMWIFAAACTLLSRFIPDRSAAQ</sequence>
<evidence type="ECO:0000256" key="1">
    <source>
        <dbReference type="ARBA" id="ARBA00004651"/>
    </source>
</evidence>
<feature type="transmembrane region" description="Helical" evidence="6">
    <location>
        <begin position="277"/>
        <end position="301"/>
    </location>
</feature>
<dbReference type="InterPro" id="IPR051449">
    <property type="entry name" value="ABC-2_transporter_component"/>
</dbReference>
<evidence type="ECO:0000256" key="6">
    <source>
        <dbReference type="SAM" id="Phobius"/>
    </source>
</evidence>